<dbReference type="PROSITE" id="PS00211">
    <property type="entry name" value="ABC_TRANSPORTER_1"/>
    <property type="match status" value="1"/>
</dbReference>
<accession>A0A239MRU5</accession>
<dbReference type="InterPro" id="IPR017871">
    <property type="entry name" value="ABC_transporter-like_CS"/>
</dbReference>
<evidence type="ECO:0000256" key="7">
    <source>
        <dbReference type="ARBA" id="ARBA00023136"/>
    </source>
</evidence>
<evidence type="ECO:0000256" key="4">
    <source>
        <dbReference type="ARBA" id="ARBA00022741"/>
    </source>
</evidence>
<evidence type="ECO:0000256" key="5">
    <source>
        <dbReference type="ARBA" id="ARBA00022840"/>
    </source>
</evidence>
<dbReference type="GO" id="GO:0016887">
    <property type="term" value="F:ATP hydrolysis activity"/>
    <property type="evidence" value="ECO:0007669"/>
    <property type="project" value="InterPro"/>
</dbReference>
<dbReference type="InterPro" id="IPR003593">
    <property type="entry name" value="AAA+_ATPase"/>
</dbReference>
<dbReference type="GO" id="GO:0005886">
    <property type="term" value="C:plasma membrane"/>
    <property type="evidence" value="ECO:0007669"/>
    <property type="project" value="UniProtKB-SubCell"/>
</dbReference>
<keyword evidence="3" id="KW-1003">Cell membrane</keyword>
<keyword evidence="2" id="KW-0813">Transport</keyword>
<keyword evidence="8" id="KW-0046">Antibiotic resistance</keyword>
<dbReference type="GO" id="GO:0005524">
    <property type="term" value="F:ATP binding"/>
    <property type="evidence" value="ECO:0007669"/>
    <property type="project" value="UniProtKB-KW"/>
</dbReference>
<evidence type="ECO:0000313" key="10">
    <source>
        <dbReference type="EMBL" id="SNT45451.1"/>
    </source>
</evidence>
<dbReference type="InterPro" id="IPR050763">
    <property type="entry name" value="ABC_transporter_ATP-binding"/>
</dbReference>
<keyword evidence="11" id="KW-1185">Reference proteome</keyword>
<gene>
    <name evidence="10" type="ORF">SAMN05216276_10458</name>
</gene>
<dbReference type="PANTHER" id="PTHR42711:SF17">
    <property type="entry name" value="ABC TRANSPORTER ATP-BINDING PROTEIN"/>
    <property type="match status" value="1"/>
</dbReference>
<name>A0A239MRU5_9ACTN</name>
<keyword evidence="6" id="KW-1278">Translocase</keyword>
<proteinExistence type="predicted"/>
<dbReference type="RefSeq" id="WP_089211254.1">
    <property type="nucleotide sequence ID" value="NZ_FZOD01000045.1"/>
</dbReference>
<dbReference type="FunFam" id="3.40.50.300:FF:000589">
    <property type="entry name" value="ABC transporter, ATP-binding subunit"/>
    <property type="match status" value="1"/>
</dbReference>
<dbReference type="Pfam" id="PF00005">
    <property type="entry name" value="ABC_tran"/>
    <property type="match status" value="1"/>
</dbReference>
<evidence type="ECO:0000256" key="6">
    <source>
        <dbReference type="ARBA" id="ARBA00022967"/>
    </source>
</evidence>
<evidence type="ECO:0000313" key="11">
    <source>
        <dbReference type="Proteomes" id="UP000198282"/>
    </source>
</evidence>
<dbReference type="InterPro" id="IPR003439">
    <property type="entry name" value="ABC_transporter-like_ATP-bd"/>
</dbReference>
<dbReference type="PANTHER" id="PTHR42711">
    <property type="entry name" value="ABC TRANSPORTER ATP-BINDING PROTEIN"/>
    <property type="match status" value="1"/>
</dbReference>
<dbReference type="SMART" id="SM00382">
    <property type="entry name" value="AAA"/>
    <property type="match status" value="1"/>
</dbReference>
<keyword evidence="5 10" id="KW-0067">ATP-binding</keyword>
<dbReference type="EMBL" id="FZOD01000045">
    <property type="protein sequence ID" value="SNT45451.1"/>
    <property type="molecule type" value="Genomic_DNA"/>
</dbReference>
<organism evidence="10 11">
    <name type="scientific">Streptosporangium subroseum</name>
    <dbReference type="NCBI Taxonomy" id="106412"/>
    <lineage>
        <taxon>Bacteria</taxon>
        <taxon>Bacillati</taxon>
        <taxon>Actinomycetota</taxon>
        <taxon>Actinomycetes</taxon>
        <taxon>Streptosporangiales</taxon>
        <taxon>Streptosporangiaceae</taxon>
        <taxon>Streptosporangium</taxon>
    </lineage>
</organism>
<keyword evidence="7" id="KW-0472">Membrane</keyword>
<dbReference type="SUPFAM" id="SSF52540">
    <property type="entry name" value="P-loop containing nucleoside triphosphate hydrolases"/>
    <property type="match status" value="1"/>
</dbReference>
<evidence type="ECO:0000259" key="9">
    <source>
        <dbReference type="PROSITE" id="PS50893"/>
    </source>
</evidence>
<dbReference type="Proteomes" id="UP000198282">
    <property type="component" value="Unassembled WGS sequence"/>
</dbReference>
<evidence type="ECO:0000256" key="8">
    <source>
        <dbReference type="ARBA" id="ARBA00023251"/>
    </source>
</evidence>
<feature type="domain" description="ABC transporter" evidence="9">
    <location>
        <begin position="5"/>
        <end position="231"/>
    </location>
</feature>
<evidence type="ECO:0000256" key="2">
    <source>
        <dbReference type="ARBA" id="ARBA00022448"/>
    </source>
</evidence>
<dbReference type="Gene3D" id="3.40.50.300">
    <property type="entry name" value="P-loop containing nucleotide triphosphate hydrolases"/>
    <property type="match status" value="1"/>
</dbReference>
<dbReference type="InterPro" id="IPR027417">
    <property type="entry name" value="P-loop_NTPase"/>
</dbReference>
<evidence type="ECO:0000256" key="3">
    <source>
        <dbReference type="ARBA" id="ARBA00022475"/>
    </source>
</evidence>
<evidence type="ECO:0000256" key="1">
    <source>
        <dbReference type="ARBA" id="ARBA00004202"/>
    </source>
</evidence>
<dbReference type="PROSITE" id="PS50893">
    <property type="entry name" value="ABC_TRANSPORTER_2"/>
    <property type="match status" value="1"/>
</dbReference>
<keyword evidence="4" id="KW-0547">Nucleotide-binding</keyword>
<sequence>MTDAVQVHGLHKSYHGAPAVDGVDLTIADGEIFALLGPNGAGKTTTVEILEGFRKRDSGEVRVLGEDPQRAPRRWRYGIGLVLQNASDMADMTVVETVRHFAGYYPDPRPVDEVLELVGLTEKADKKVRTLSGGQRRRVDVAIGVVGRPRLLFLDEPTTGFDPEARRQFWALIRQLSEQDATTILLTTHYLDEAEALAHRVGVISAGRILAVDTPANLGGRASAEATVSWIENGEPRHLRTDDPTGATLKLAARFDGQIPGLAITRPSLEDIYLDLIGSPR</sequence>
<dbReference type="GO" id="GO:0046677">
    <property type="term" value="P:response to antibiotic"/>
    <property type="evidence" value="ECO:0007669"/>
    <property type="project" value="UniProtKB-KW"/>
</dbReference>
<dbReference type="OrthoDB" id="9788837at2"/>
<comment type="subcellular location">
    <subcellularLocation>
        <location evidence="1">Cell membrane</location>
        <topology evidence="1">Peripheral membrane protein</topology>
    </subcellularLocation>
</comment>
<dbReference type="AlphaFoldDB" id="A0A239MRU5"/>
<protein>
    <submittedName>
        <fullName evidence="10">ABC-2 type transport system ATP-binding protein</fullName>
    </submittedName>
</protein>
<reference evidence="10 11" key="1">
    <citation type="submission" date="2017-06" db="EMBL/GenBank/DDBJ databases">
        <authorList>
            <person name="Kim H.J."/>
            <person name="Triplett B.A."/>
        </authorList>
    </citation>
    <scope>NUCLEOTIDE SEQUENCE [LARGE SCALE GENOMIC DNA]</scope>
    <source>
        <strain evidence="10 11">CGMCC 4.2132</strain>
    </source>
</reference>